<keyword evidence="6" id="KW-0653">Protein transport</keyword>
<dbReference type="Gene3D" id="1.10.3720.10">
    <property type="entry name" value="MetI-like"/>
    <property type="match status" value="1"/>
</dbReference>
<feature type="transmembrane region" description="Helical" evidence="10">
    <location>
        <begin position="137"/>
        <end position="163"/>
    </location>
</feature>
<dbReference type="CDD" id="cd06261">
    <property type="entry name" value="TM_PBP2"/>
    <property type="match status" value="1"/>
</dbReference>
<evidence type="ECO:0000259" key="11">
    <source>
        <dbReference type="PROSITE" id="PS50928"/>
    </source>
</evidence>
<evidence type="ECO:0000256" key="10">
    <source>
        <dbReference type="RuleBase" id="RU363032"/>
    </source>
</evidence>
<feature type="transmembrane region" description="Helical" evidence="10">
    <location>
        <begin position="184"/>
        <end position="217"/>
    </location>
</feature>
<evidence type="ECO:0000256" key="6">
    <source>
        <dbReference type="ARBA" id="ARBA00022927"/>
    </source>
</evidence>
<evidence type="ECO:0000256" key="7">
    <source>
        <dbReference type="ARBA" id="ARBA00022989"/>
    </source>
</evidence>
<comment type="similarity">
    <text evidence="9">Belongs to the binding-protein-dependent transport system permease family. OppBC subfamily.</text>
</comment>
<comment type="subcellular location">
    <subcellularLocation>
        <location evidence="1 10">Cell membrane</location>
        <topology evidence="1 10">Multi-pass membrane protein</topology>
    </subcellularLocation>
</comment>
<organism evidence="12 13">
    <name type="scientific">Floricoccus tropicus</name>
    <dbReference type="NCBI Taxonomy" id="1859473"/>
    <lineage>
        <taxon>Bacteria</taxon>
        <taxon>Bacillati</taxon>
        <taxon>Bacillota</taxon>
        <taxon>Bacilli</taxon>
        <taxon>Lactobacillales</taxon>
        <taxon>Streptococcaceae</taxon>
        <taxon>Floricoccus</taxon>
    </lineage>
</organism>
<dbReference type="OrthoDB" id="9797472at2"/>
<keyword evidence="2 10" id="KW-0813">Transport</keyword>
<dbReference type="InterPro" id="IPR050366">
    <property type="entry name" value="BP-dependent_transpt_permease"/>
</dbReference>
<keyword evidence="13" id="KW-1185">Reference proteome</keyword>
<dbReference type="InterPro" id="IPR000515">
    <property type="entry name" value="MetI-like"/>
</dbReference>
<keyword evidence="8 10" id="KW-0472">Membrane</keyword>
<proteinExistence type="inferred from homology"/>
<dbReference type="GO" id="GO:0005886">
    <property type="term" value="C:plasma membrane"/>
    <property type="evidence" value="ECO:0007669"/>
    <property type="project" value="UniProtKB-SubCell"/>
</dbReference>
<evidence type="ECO:0000256" key="4">
    <source>
        <dbReference type="ARBA" id="ARBA00022692"/>
    </source>
</evidence>
<evidence type="ECO:0000256" key="2">
    <source>
        <dbReference type="ARBA" id="ARBA00022448"/>
    </source>
</evidence>
<keyword evidence="4 10" id="KW-0812">Transmembrane</keyword>
<feature type="transmembrane region" description="Helical" evidence="10">
    <location>
        <begin position="260"/>
        <end position="285"/>
    </location>
</feature>
<gene>
    <name evidence="12" type="ORF">BG261_06015</name>
</gene>
<evidence type="ECO:0000256" key="9">
    <source>
        <dbReference type="ARBA" id="ARBA00024202"/>
    </source>
</evidence>
<dbReference type="PANTHER" id="PTHR43386:SF24">
    <property type="entry name" value="OLIGOPEPTIDE TRANSPORT SYSTEM PERMEASE PROTEIN AMID"/>
    <property type="match status" value="1"/>
</dbReference>
<accession>A0A1E8GKL3</accession>
<dbReference type="EMBL" id="MKIR01000024">
    <property type="protein sequence ID" value="OFI48737.1"/>
    <property type="molecule type" value="Genomic_DNA"/>
</dbReference>
<evidence type="ECO:0000313" key="13">
    <source>
        <dbReference type="Proteomes" id="UP000178622"/>
    </source>
</evidence>
<dbReference type="RefSeq" id="WP_070793121.1">
    <property type="nucleotide sequence ID" value="NZ_MKIR01000024.1"/>
</dbReference>
<dbReference type="AlphaFoldDB" id="A0A1E8GKL3"/>
<evidence type="ECO:0000256" key="1">
    <source>
        <dbReference type="ARBA" id="ARBA00004651"/>
    </source>
</evidence>
<evidence type="ECO:0000313" key="12">
    <source>
        <dbReference type="EMBL" id="OFI48737.1"/>
    </source>
</evidence>
<dbReference type="InterPro" id="IPR035906">
    <property type="entry name" value="MetI-like_sf"/>
</dbReference>
<dbReference type="GO" id="GO:0015031">
    <property type="term" value="P:protein transport"/>
    <property type="evidence" value="ECO:0007669"/>
    <property type="project" value="UniProtKB-KW"/>
</dbReference>
<dbReference type="Pfam" id="PF12911">
    <property type="entry name" value="OppC_N"/>
    <property type="match status" value="1"/>
</dbReference>
<feature type="domain" description="ABC transmembrane type-1" evidence="11">
    <location>
        <begin position="139"/>
        <end position="328"/>
    </location>
</feature>
<evidence type="ECO:0000256" key="5">
    <source>
        <dbReference type="ARBA" id="ARBA00022856"/>
    </source>
</evidence>
<dbReference type="PANTHER" id="PTHR43386">
    <property type="entry name" value="OLIGOPEPTIDE TRANSPORT SYSTEM PERMEASE PROTEIN APPC"/>
    <property type="match status" value="1"/>
</dbReference>
<dbReference type="InterPro" id="IPR025966">
    <property type="entry name" value="OppC_N"/>
</dbReference>
<keyword evidence="7 10" id="KW-1133">Transmembrane helix</keyword>
<protein>
    <submittedName>
        <fullName evidence="12">Peptide ABC transporter permease</fullName>
    </submittedName>
</protein>
<feature type="transmembrane region" description="Helical" evidence="10">
    <location>
        <begin position="41"/>
        <end position="63"/>
    </location>
</feature>
<evidence type="ECO:0000256" key="8">
    <source>
        <dbReference type="ARBA" id="ARBA00023136"/>
    </source>
</evidence>
<dbReference type="SUPFAM" id="SSF161098">
    <property type="entry name" value="MetI-like"/>
    <property type="match status" value="1"/>
</dbReference>
<keyword evidence="5" id="KW-0571">Peptide transport</keyword>
<dbReference type="Proteomes" id="UP000178622">
    <property type="component" value="Unassembled WGS sequence"/>
</dbReference>
<evidence type="ECO:0000256" key="3">
    <source>
        <dbReference type="ARBA" id="ARBA00022475"/>
    </source>
</evidence>
<dbReference type="GO" id="GO:0055085">
    <property type="term" value="P:transmembrane transport"/>
    <property type="evidence" value="ECO:0007669"/>
    <property type="project" value="InterPro"/>
</dbReference>
<reference evidence="13" key="1">
    <citation type="submission" date="2016-09" db="EMBL/GenBank/DDBJ databases">
        <title>Draft genome sequence of a novel species of the family Streptococcaceae isolated from flowers.</title>
        <authorList>
            <person name="Chuah L.-O."/>
            <person name="Yap K.-P."/>
            <person name="Thong K.L."/>
            <person name="Liong M.T."/>
            <person name="Ahmad R."/>
            <person name="Rusul G."/>
        </authorList>
    </citation>
    <scope>NUCLEOTIDE SEQUENCE [LARGE SCALE GENOMIC DNA]</scope>
    <source>
        <strain evidence="13">DF1</strain>
    </source>
</reference>
<keyword evidence="3" id="KW-1003">Cell membrane</keyword>
<feature type="transmembrane region" description="Helical" evidence="10">
    <location>
        <begin position="305"/>
        <end position="327"/>
    </location>
</feature>
<sequence>MSEDADFTLVGLQDTASQEKISKPSLTFTQDAWRRLKQNKLAVVSAWFLVFLIIAAAISTIFVPQKDANYFNSDQVATYKNLPPKTGLPVPGLNGKIEEPGATESKDVYKQQNVPEGKKFFMGTDELGRSLGKRVIVGIRISLIVALAATAIDLIIGVAYGLFSGWKGGKTDTILQRIIEIISSIPNLVIVTMLGLLLGSGVLSIILSIAMTGWVGMARQVRNLTLSYKERDFVLAAKSIGESGPKIALKHILPNISGTIIVQVMMTIPAAIMYEAVLSAINLGVKPPTASLGSLISDAQSKLQFYPYQVLVPSIALVLISLSFIMVGDGLRDAFDPKASSED</sequence>
<dbReference type="Pfam" id="PF00528">
    <property type="entry name" value="BPD_transp_1"/>
    <property type="match status" value="1"/>
</dbReference>
<dbReference type="GO" id="GO:0015833">
    <property type="term" value="P:peptide transport"/>
    <property type="evidence" value="ECO:0007669"/>
    <property type="project" value="UniProtKB-KW"/>
</dbReference>
<dbReference type="PROSITE" id="PS50928">
    <property type="entry name" value="ABC_TM1"/>
    <property type="match status" value="1"/>
</dbReference>
<comment type="caution">
    <text evidence="12">The sequence shown here is derived from an EMBL/GenBank/DDBJ whole genome shotgun (WGS) entry which is preliminary data.</text>
</comment>
<name>A0A1E8GKL3_9LACT</name>
<dbReference type="STRING" id="1859473.BG261_06015"/>